<feature type="region of interest" description="Disordered" evidence="1">
    <location>
        <begin position="1"/>
        <end position="61"/>
    </location>
</feature>
<feature type="compositionally biased region" description="Basic residues" evidence="1">
    <location>
        <begin position="38"/>
        <end position="47"/>
    </location>
</feature>
<evidence type="ECO:0000256" key="1">
    <source>
        <dbReference type="SAM" id="MobiDB-lite"/>
    </source>
</evidence>
<organism evidence="2 3">
    <name type="scientific">Pholiota conissans</name>
    <dbReference type="NCBI Taxonomy" id="109636"/>
    <lineage>
        <taxon>Eukaryota</taxon>
        <taxon>Fungi</taxon>
        <taxon>Dikarya</taxon>
        <taxon>Basidiomycota</taxon>
        <taxon>Agaricomycotina</taxon>
        <taxon>Agaricomycetes</taxon>
        <taxon>Agaricomycetidae</taxon>
        <taxon>Agaricales</taxon>
        <taxon>Agaricineae</taxon>
        <taxon>Strophariaceae</taxon>
        <taxon>Pholiota</taxon>
    </lineage>
</organism>
<dbReference type="EMBL" id="MU155220">
    <property type="protein sequence ID" value="KAF9479096.1"/>
    <property type="molecule type" value="Genomic_DNA"/>
</dbReference>
<sequence>MSFFSKLRNSKPLPPPPVAVSSTGASKSERTIPQSSSKKQKQKRTRIARTPSPGPRGLSNAMLNPYAYTCTALLLDAAALRDAGVEPVAAVDLESVPPVFAQGKTNRDKRDEYAGARIDADLDTLLSTAVRRTLLARHPSVSEAHTVDAERAFDSDNAPLLRPASKSVSQVHEYPPRSLSRETRRTRHRRDTANFVRLDDTDKPLPAPPPPSPAGSLGRREGEIVVRVAKTRGSKGFGSLVGMTQTIMVGSVSGAATERVGGKVAMGRGGAI</sequence>
<reference evidence="2" key="1">
    <citation type="submission" date="2020-11" db="EMBL/GenBank/DDBJ databases">
        <authorList>
            <consortium name="DOE Joint Genome Institute"/>
            <person name="Ahrendt S."/>
            <person name="Riley R."/>
            <person name="Andreopoulos W."/>
            <person name="Labutti K."/>
            <person name="Pangilinan J."/>
            <person name="Ruiz-Duenas F.J."/>
            <person name="Barrasa J.M."/>
            <person name="Sanchez-Garcia M."/>
            <person name="Camarero S."/>
            <person name="Miyauchi S."/>
            <person name="Serrano A."/>
            <person name="Linde D."/>
            <person name="Babiker R."/>
            <person name="Drula E."/>
            <person name="Ayuso-Fernandez I."/>
            <person name="Pacheco R."/>
            <person name="Padilla G."/>
            <person name="Ferreira P."/>
            <person name="Barriuso J."/>
            <person name="Kellner H."/>
            <person name="Castanera R."/>
            <person name="Alfaro M."/>
            <person name="Ramirez L."/>
            <person name="Pisabarro A.G."/>
            <person name="Kuo A."/>
            <person name="Tritt A."/>
            <person name="Lipzen A."/>
            <person name="He G."/>
            <person name="Yan M."/>
            <person name="Ng V."/>
            <person name="Cullen D."/>
            <person name="Martin F."/>
            <person name="Rosso M.-N."/>
            <person name="Henrissat B."/>
            <person name="Hibbett D."/>
            <person name="Martinez A.T."/>
            <person name="Grigoriev I.V."/>
        </authorList>
    </citation>
    <scope>NUCLEOTIDE SEQUENCE</scope>
    <source>
        <strain evidence="2">CIRM-BRFM 674</strain>
    </source>
</reference>
<dbReference type="Proteomes" id="UP000807469">
    <property type="component" value="Unassembled WGS sequence"/>
</dbReference>
<feature type="region of interest" description="Disordered" evidence="1">
    <location>
        <begin position="155"/>
        <end position="221"/>
    </location>
</feature>
<accession>A0A9P5Z1G7</accession>
<name>A0A9P5Z1G7_9AGAR</name>
<protein>
    <submittedName>
        <fullName evidence="2">Uncharacterized protein</fullName>
    </submittedName>
</protein>
<evidence type="ECO:0000313" key="2">
    <source>
        <dbReference type="EMBL" id="KAF9479096.1"/>
    </source>
</evidence>
<comment type="caution">
    <text evidence="2">The sequence shown here is derived from an EMBL/GenBank/DDBJ whole genome shotgun (WGS) entry which is preliminary data.</text>
</comment>
<dbReference type="AlphaFoldDB" id="A0A9P5Z1G7"/>
<evidence type="ECO:0000313" key="3">
    <source>
        <dbReference type="Proteomes" id="UP000807469"/>
    </source>
</evidence>
<keyword evidence="3" id="KW-1185">Reference proteome</keyword>
<proteinExistence type="predicted"/>
<gene>
    <name evidence="2" type="ORF">BDN70DRAFT_879164</name>
</gene>